<evidence type="ECO:0000313" key="1">
    <source>
        <dbReference type="EMBL" id="JAD64030.1"/>
    </source>
</evidence>
<reference evidence="1" key="1">
    <citation type="submission" date="2014-09" db="EMBL/GenBank/DDBJ databases">
        <authorList>
            <person name="Magalhaes I.L.F."/>
            <person name="Oliveira U."/>
            <person name="Santos F.R."/>
            <person name="Vidigal T.H.D.A."/>
            <person name="Brescovit A.D."/>
            <person name="Santos A.J."/>
        </authorList>
    </citation>
    <scope>NUCLEOTIDE SEQUENCE</scope>
    <source>
        <tissue evidence="1">Shoot tissue taken approximately 20 cm above the soil surface</tissue>
    </source>
</reference>
<proteinExistence type="predicted"/>
<organism evidence="1">
    <name type="scientific">Arundo donax</name>
    <name type="common">Giant reed</name>
    <name type="synonym">Donax arundinaceus</name>
    <dbReference type="NCBI Taxonomy" id="35708"/>
    <lineage>
        <taxon>Eukaryota</taxon>
        <taxon>Viridiplantae</taxon>
        <taxon>Streptophyta</taxon>
        <taxon>Embryophyta</taxon>
        <taxon>Tracheophyta</taxon>
        <taxon>Spermatophyta</taxon>
        <taxon>Magnoliopsida</taxon>
        <taxon>Liliopsida</taxon>
        <taxon>Poales</taxon>
        <taxon>Poaceae</taxon>
        <taxon>PACMAD clade</taxon>
        <taxon>Arundinoideae</taxon>
        <taxon>Arundineae</taxon>
        <taxon>Arundo</taxon>
    </lineage>
</organism>
<dbReference type="EMBL" id="GBRH01233865">
    <property type="protein sequence ID" value="JAD64030.1"/>
    <property type="molecule type" value="Transcribed_RNA"/>
</dbReference>
<reference evidence="1" key="2">
    <citation type="journal article" date="2015" name="Data Brief">
        <title>Shoot transcriptome of the giant reed, Arundo donax.</title>
        <authorList>
            <person name="Barrero R.A."/>
            <person name="Guerrero F.D."/>
            <person name="Moolhuijzen P."/>
            <person name="Goolsby J.A."/>
            <person name="Tidwell J."/>
            <person name="Bellgard S.E."/>
            <person name="Bellgard M.I."/>
        </authorList>
    </citation>
    <scope>NUCLEOTIDE SEQUENCE</scope>
    <source>
        <tissue evidence="1">Shoot tissue taken approximately 20 cm above the soil surface</tissue>
    </source>
</reference>
<sequence>MRRTVRKGRW</sequence>
<accession>A0A0A9BS67</accession>
<protein>
    <submittedName>
        <fullName evidence="1">Uncharacterized protein</fullName>
    </submittedName>
</protein>
<name>A0A0A9BS67_ARUDO</name>